<gene>
    <name evidence="1" type="ORF">AFERRID_05010</name>
</gene>
<dbReference type="RefSeq" id="WP_113526492.1">
    <property type="nucleotide sequence ID" value="NZ_AP018795.1"/>
</dbReference>
<dbReference type="KEGG" id="afj:AFERRID_05010"/>
<keyword evidence="2" id="KW-1185">Reference proteome</keyword>
<sequence>MKPIPITDVSSLKNELKKYKMGKKLEIPRFNQLARMAYLGRLVMTPLDPEDASCKSFLVHIQEPQGLAAHFIDLDEDLQDGILILDSEQSMAMAGIMQAGVEERARWHQALNERDFYFSSFYRPKDQEAPGEISQNG</sequence>
<reference evidence="1 2" key="1">
    <citation type="journal article" date="2018" name="Microbiol. Resour. Announc.">
        <title>Complete Genome Sequence of Acidithiobacillus ferridurans JCM 18981.</title>
        <authorList>
            <person name="Miyauchi T."/>
            <person name="Kouzuma A."/>
            <person name="Abe T."/>
            <person name="Watanabe K."/>
        </authorList>
    </citation>
    <scope>NUCLEOTIDE SEQUENCE [LARGE SCALE GENOMIC DNA]</scope>
    <source>
        <strain evidence="2">ATCC 33020 / DSM 29468 / JCM 18981 / 11Fe</strain>
    </source>
</reference>
<dbReference type="Proteomes" id="UP000280188">
    <property type="component" value="Chromosome"/>
</dbReference>
<name>A0A2Z6IKG4_ACIFI</name>
<dbReference type="EMBL" id="AP018795">
    <property type="protein sequence ID" value="BBF64283.1"/>
    <property type="molecule type" value="Genomic_DNA"/>
</dbReference>
<dbReference type="AlphaFoldDB" id="A0A2Z6IKG4"/>
<organism evidence="1 2">
    <name type="scientific">Acidithiobacillus ferridurans</name>
    <dbReference type="NCBI Taxonomy" id="1232575"/>
    <lineage>
        <taxon>Bacteria</taxon>
        <taxon>Pseudomonadati</taxon>
        <taxon>Pseudomonadota</taxon>
        <taxon>Acidithiobacillia</taxon>
        <taxon>Acidithiobacillales</taxon>
        <taxon>Acidithiobacillaceae</taxon>
        <taxon>Acidithiobacillus</taxon>
    </lineage>
</organism>
<protein>
    <submittedName>
        <fullName evidence="1">Uncharacterized protein</fullName>
    </submittedName>
</protein>
<evidence type="ECO:0000313" key="1">
    <source>
        <dbReference type="EMBL" id="BBF64283.1"/>
    </source>
</evidence>
<evidence type="ECO:0000313" key="2">
    <source>
        <dbReference type="Proteomes" id="UP000280188"/>
    </source>
</evidence>
<proteinExistence type="predicted"/>
<accession>A0A2Z6IKG4</accession>